<comment type="caution">
    <text evidence="2">The sequence shown here is derived from an EMBL/GenBank/DDBJ whole genome shotgun (WGS) entry which is preliminary data.</text>
</comment>
<protein>
    <submittedName>
        <fullName evidence="2">Uncharacterized protein</fullName>
    </submittedName>
</protein>
<dbReference type="Proteomes" id="UP001177670">
    <property type="component" value="Unassembled WGS sequence"/>
</dbReference>
<keyword evidence="3" id="KW-1185">Reference proteome</keyword>
<evidence type="ECO:0000313" key="2">
    <source>
        <dbReference type="EMBL" id="KAK1122265.1"/>
    </source>
</evidence>
<dbReference type="EMBL" id="JAHYIQ010000023">
    <property type="protein sequence ID" value="KAK1122265.1"/>
    <property type="molecule type" value="Genomic_DNA"/>
</dbReference>
<gene>
    <name evidence="2" type="ORF">K0M31_009488</name>
</gene>
<evidence type="ECO:0000313" key="3">
    <source>
        <dbReference type="Proteomes" id="UP001177670"/>
    </source>
</evidence>
<accession>A0AA40FNU4</accession>
<evidence type="ECO:0000256" key="1">
    <source>
        <dbReference type="SAM" id="MobiDB-lite"/>
    </source>
</evidence>
<name>A0AA40FNU4_9HYME</name>
<feature type="region of interest" description="Disordered" evidence="1">
    <location>
        <begin position="40"/>
        <end position="64"/>
    </location>
</feature>
<reference evidence="2" key="1">
    <citation type="submission" date="2021-10" db="EMBL/GenBank/DDBJ databases">
        <title>Melipona bicolor Genome sequencing and assembly.</title>
        <authorList>
            <person name="Araujo N.S."/>
            <person name="Arias M.C."/>
        </authorList>
    </citation>
    <scope>NUCLEOTIDE SEQUENCE</scope>
    <source>
        <strain evidence="2">USP_2M_L1-L4_2017</strain>
        <tissue evidence="2">Whole body</tissue>
    </source>
</reference>
<dbReference type="AlphaFoldDB" id="A0AA40FNU4"/>
<feature type="compositionally biased region" description="Basic and acidic residues" evidence="1">
    <location>
        <begin position="46"/>
        <end position="64"/>
    </location>
</feature>
<proteinExistence type="predicted"/>
<organism evidence="2 3">
    <name type="scientific">Melipona bicolor</name>
    <dbReference type="NCBI Taxonomy" id="60889"/>
    <lineage>
        <taxon>Eukaryota</taxon>
        <taxon>Metazoa</taxon>
        <taxon>Ecdysozoa</taxon>
        <taxon>Arthropoda</taxon>
        <taxon>Hexapoda</taxon>
        <taxon>Insecta</taxon>
        <taxon>Pterygota</taxon>
        <taxon>Neoptera</taxon>
        <taxon>Endopterygota</taxon>
        <taxon>Hymenoptera</taxon>
        <taxon>Apocrita</taxon>
        <taxon>Aculeata</taxon>
        <taxon>Apoidea</taxon>
        <taxon>Anthophila</taxon>
        <taxon>Apidae</taxon>
        <taxon>Melipona</taxon>
    </lineage>
</organism>
<sequence>MIASNQSSLKTFLETIVQETGYGVGGGGGGGVKEKLARKMSSGKYETVKKEEANPRKVLAEAAR</sequence>